<dbReference type="Proteomes" id="UP001211907">
    <property type="component" value="Unassembled WGS sequence"/>
</dbReference>
<organism evidence="2 3">
    <name type="scientific">Physocladia obscura</name>
    <dbReference type="NCBI Taxonomy" id="109957"/>
    <lineage>
        <taxon>Eukaryota</taxon>
        <taxon>Fungi</taxon>
        <taxon>Fungi incertae sedis</taxon>
        <taxon>Chytridiomycota</taxon>
        <taxon>Chytridiomycota incertae sedis</taxon>
        <taxon>Chytridiomycetes</taxon>
        <taxon>Chytridiales</taxon>
        <taxon>Chytriomycetaceae</taxon>
        <taxon>Physocladia</taxon>
    </lineage>
</organism>
<accession>A0AAD5SQ20</accession>
<gene>
    <name evidence="2" type="ORF">HK100_006837</name>
</gene>
<proteinExistence type="predicted"/>
<dbReference type="AlphaFoldDB" id="A0AAD5SQ20"/>
<evidence type="ECO:0000256" key="1">
    <source>
        <dbReference type="SAM" id="MobiDB-lite"/>
    </source>
</evidence>
<reference evidence="2" key="1">
    <citation type="submission" date="2020-05" db="EMBL/GenBank/DDBJ databases">
        <title>Phylogenomic resolution of chytrid fungi.</title>
        <authorList>
            <person name="Stajich J.E."/>
            <person name="Amses K."/>
            <person name="Simmons R."/>
            <person name="Seto K."/>
            <person name="Myers J."/>
            <person name="Bonds A."/>
            <person name="Quandt C.A."/>
            <person name="Barry K."/>
            <person name="Liu P."/>
            <person name="Grigoriev I."/>
            <person name="Longcore J.E."/>
            <person name="James T.Y."/>
        </authorList>
    </citation>
    <scope>NUCLEOTIDE SEQUENCE</scope>
    <source>
        <strain evidence="2">JEL0513</strain>
    </source>
</reference>
<protein>
    <submittedName>
        <fullName evidence="2">Uncharacterized protein</fullName>
    </submittedName>
</protein>
<evidence type="ECO:0000313" key="3">
    <source>
        <dbReference type="Proteomes" id="UP001211907"/>
    </source>
</evidence>
<evidence type="ECO:0000313" key="2">
    <source>
        <dbReference type="EMBL" id="KAJ3092817.1"/>
    </source>
</evidence>
<feature type="compositionally biased region" description="Basic residues" evidence="1">
    <location>
        <begin position="1"/>
        <end position="31"/>
    </location>
</feature>
<sequence length="119" mass="13553">MHFARQHTRNHRKKLGMSMHTARKPYQRRVPPRSNSAQGCVRSSSLSQEPPSPQRTPALRRCESFPVHQVASPFSREIDTFLAPTAIIMENFSKLLKESQQQQQQNSINSAVGLKMKIA</sequence>
<keyword evidence="3" id="KW-1185">Reference proteome</keyword>
<feature type="compositionally biased region" description="Polar residues" evidence="1">
    <location>
        <begin position="33"/>
        <end position="42"/>
    </location>
</feature>
<comment type="caution">
    <text evidence="2">The sequence shown here is derived from an EMBL/GenBank/DDBJ whole genome shotgun (WGS) entry which is preliminary data.</text>
</comment>
<dbReference type="EMBL" id="JADGJH010003193">
    <property type="protein sequence ID" value="KAJ3092817.1"/>
    <property type="molecule type" value="Genomic_DNA"/>
</dbReference>
<feature type="region of interest" description="Disordered" evidence="1">
    <location>
        <begin position="1"/>
        <end position="60"/>
    </location>
</feature>
<feature type="non-terminal residue" evidence="2">
    <location>
        <position position="119"/>
    </location>
</feature>
<name>A0AAD5SQ20_9FUNG</name>